<protein>
    <recommendedName>
        <fullName evidence="3">DUF1062 domain-containing protein</fullName>
    </recommendedName>
</protein>
<dbReference type="Proteomes" id="UP000240653">
    <property type="component" value="Unassembled WGS sequence"/>
</dbReference>
<accession>A0A2P7S6Y7</accession>
<evidence type="ECO:0000313" key="1">
    <source>
        <dbReference type="EMBL" id="PSJ58238.1"/>
    </source>
</evidence>
<dbReference type="EMBL" id="PXYL01000011">
    <property type="protein sequence ID" value="PSJ58238.1"/>
    <property type="molecule type" value="Genomic_DNA"/>
</dbReference>
<reference evidence="1 2" key="1">
    <citation type="submission" date="2018-03" db="EMBL/GenBank/DDBJ databases">
        <title>The draft genome of Mesorhizobium soli JCM 19897.</title>
        <authorList>
            <person name="Li L."/>
            <person name="Liu L."/>
            <person name="Liang L."/>
            <person name="Wang T."/>
            <person name="Zhang X."/>
        </authorList>
    </citation>
    <scope>NUCLEOTIDE SEQUENCE [LARGE SCALE GENOMIC DNA]</scope>
    <source>
        <strain evidence="1 2">JCM 19897</strain>
    </source>
</reference>
<dbReference type="Pfam" id="PF06353">
    <property type="entry name" value="DUF1062"/>
    <property type="match status" value="1"/>
</dbReference>
<dbReference type="OrthoDB" id="9810886at2"/>
<dbReference type="PIRSF" id="PIRSF021719">
    <property type="entry name" value="DUF1062"/>
    <property type="match status" value="1"/>
</dbReference>
<name>A0A2P7S6Y7_9HYPH</name>
<dbReference type="AlphaFoldDB" id="A0A2P7S6Y7"/>
<comment type="caution">
    <text evidence="1">The sequence shown here is derived from an EMBL/GenBank/DDBJ whole genome shotgun (WGS) entry which is preliminary data.</text>
</comment>
<dbReference type="InterPro" id="IPR009412">
    <property type="entry name" value="DUF1062"/>
</dbReference>
<evidence type="ECO:0000313" key="2">
    <source>
        <dbReference type="Proteomes" id="UP000240653"/>
    </source>
</evidence>
<dbReference type="RefSeq" id="WP_106725870.1">
    <property type="nucleotide sequence ID" value="NZ_PXYL01000011.1"/>
</dbReference>
<keyword evidence="2" id="KW-1185">Reference proteome</keyword>
<organism evidence="1 2">
    <name type="scientific">Pseudaminobacter soli</name>
    <name type="common">ex Li et al. 2025</name>
    <dbReference type="NCBI Taxonomy" id="1295366"/>
    <lineage>
        <taxon>Bacteria</taxon>
        <taxon>Pseudomonadati</taxon>
        <taxon>Pseudomonadota</taxon>
        <taxon>Alphaproteobacteria</taxon>
        <taxon>Hyphomicrobiales</taxon>
        <taxon>Phyllobacteriaceae</taxon>
        <taxon>Pseudaminobacter</taxon>
    </lineage>
</organism>
<sequence length="211" mass="23503">MSSTLHVQWIVTSLIAPRPWLTCGRCGGIKPFQSSGKARLNANGKRLDAWLIYKCSDCENTWNRPLFERRNVRDIDPLLLEALQANDHRRIEVFAFDIDGLRRSAGRIEEFGEARVAKQVLTGDPASFDGIRIDLRVPLPCCLRLDRLLAAELGVSRTKIHDLHDAGVLKLSPKGERTLRRPVREGMFFELDASSVGEQVLAQAVTGSATG</sequence>
<proteinExistence type="predicted"/>
<evidence type="ECO:0008006" key="3">
    <source>
        <dbReference type="Google" id="ProtNLM"/>
    </source>
</evidence>
<gene>
    <name evidence="1" type="ORF">C7I85_20480</name>
</gene>